<evidence type="ECO:0000256" key="4">
    <source>
        <dbReference type="ARBA" id="ARBA00022679"/>
    </source>
</evidence>
<dbReference type="Gene3D" id="3.30.2160.10">
    <property type="entry name" value="Hect, E3 ligase catalytic domain"/>
    <property type="match status" value="1"/>
</dbReference>
<evidence type="ECO:0000256" key="3">
    <source>
        <dbReference type="ARBA" id="ARBA00012485"/>
    </source>
</evidence>
<accession>A0A835EMA2</accession>
<evidence type="ECO:0000256" key="5">
    <source>
        <dbReference type="ARBA" id="ARBA00022786"/>
    </source>
</evidence>
<keyword evidence="11" id="KW-1185">Reference proteome</keyword>
<dbReference type="CDD" id="cd17039">
    <property type="entry name" value="Ubl_ubiquitin_like"/>
    <property type="match status" value="1"/>
</dbReference>
<dbReference type="AlphaFoldDB" id="A0A835EMA2"/>
<dbReference type="EMBL" id="JACEFO010001901">
    <property type="protein sequence ID" value="KAF8694822.1"/>
    <property type="molecule type" value="Genomic_DNA"/>
</dbReference>
<dbReference type="SMART" id="SM00119">
    <property type="entry name" value="HECTc"/>
    <property type="match status" value="1"/>
</dbReference>
<keyword evidence="4" id="KW-0808">Transferase</keyword>
<dbReference type="Gene3D" id="3.10.20.90">
    <property type="entry name" value="Phosphatidylinositol 3-kinase Catalytic Subunit, Chain A, domain 1"/>
    <property type="match status" value="1"/>
</dbReference>
<dbReference type="Pfam" id="PF00632">
    <property type="entry name" value="HECT"/>
    <property type="match status" value="2"/>
</dbReference>
<proteinExistence type="predicted"/>
<keyword evidence="5 6" id="KW-0833">Ubl conjugation pathway</keyword>
<feature type="compositionally biased region" description="Low complexity" evidence="7">
    <location>
        <begin position="33"/>
        <end position="66"/>
    </location>
</feature>
<dbReference type="PROSITE" id="PS50237">
    <property type="entry name" value="HECT"/>
    <property type="match status" value="1"/>
</dbReference>
<name>A0A835EMA2_9POAL</name>
<comment type="catalytic activity">
    <reaction evidence="1">
        <text>S-ubiquitinyl-[E2 ubiquitin-conjugating enzyme]-L-cysteine + [acceptor protein]-L-lysine = [E2 ubiquitin-conjugating enzyme]-L-cysteine + N(6)-ubiquitinyl-[acceptor protein]-L-lysine.</text>
        <dbReference type="EC" id="2.3.2.26"/>
    </reaction>
</comment>
<dbReference type="Gene3D" id="3.30.2410.10">
    <property type="entry name" value="Hect, E3 ligase catalytic domain"/>
    <property type="match status" value="1"/>
</dbReference>
<evidence type="ECO:0000256" key="6">
    <source>
        <dbReference type="PROSITE-ProRule" id="PRU00104"/>
    </source>
</evidence>
<dbReference type="Proteomes" id="UP000636709">
    <property type="component" value="Unassembled WGS sequence"/>
</dbReference>
<comment type="pathway">
    <text evidence="2">Protein modification; protein ubiquitination.</text>
</comment>
<dbReference type="PROSITE" id="PS50053">
    <property type="entry name" value="UBIQUITIN_2"/>
    <property type="match status" value="1"/>
</dbReference>
<dbReference type="SUPFAM" id="SSF54236">
    <property type="entry name" value="Ubiquitin-like"/>
    <property type="match status" value="1"/>
</dbReference>
<gene>
    <name evidence="10" type="ORF">HU200_037919</name>
</gene>
<dbReference type="GO" id="GO:0061630">
    <property type="term" value="F:ubiquitin protein ligase activity"/>
    <property type="evidence" value="ECO:0007669"/>
    <property type="project" value="UniProtKB-EC"/>
</dbReference>
<feature type="active site" description="Glycyl thioester intermediate" evidence="6">
    <location>
        <position position="883"/>
    </location>
</feature>
<evidence type="ECO:0000313" key="11">
    <source>
        <dbReference type="Proteomes" id="UP000636709"/>
    </source>
</evidence>
<comment type="caution">
    <text evidence="10">The sequence shown here is derived from an EMBL/GenBank/DDBJ whole genome shotgun (WGS) entry which is preliminary data.</text>
</comment>
<evidence type="ECO:0000256" key="2">
    <source>
        <dbReference type="ARBA" id="ARBA00004906"/>
    </source>
</evidence>
<reference evidence="10" key="1">
    <citation type="submission" date="2020-07" db="EMBL/GenBank/DDBJ databases">
        <title>Genome sequence and genetic diversity analysis of an under-domesticated orphan crop, white fonio (Digitaria exilis).</title>
        <authorList>
            <person name="Bennetzen J.L."/>
            <person name="Chen S."/>
            <person name="Ma X."/>
            <person name="Wang X."/>
            <person name="Yssel A.E.J."/>
            <person name="Chaluvadi S.R."/>
            <person name="Johnson M."/>
            <person name="Gangashetty P."/>
            <person name="Hamidou F."/>
            <person name="Sanogo M.D."/>
            <person name="Zwaenepoel A."/>
            <person name="Wallace J."/>
            <person name="Van De Peer Y."/>
            <person name="Van Deynze A."/>
        </authorList>
    </citation>
    <scope>NUCLEOTIDE SEQUENCE</scope>
    <source>
        <tissue evidence="10">Leaves</tissue>
    </source>
</reference>
<protein>
    <recommendedName>
        <fullName evidence="3">HECT-type E3 ubiquitin transferase</fullName>
        <ecNumber evidence="3">2.3.2.26</ecNumber>
    </recommendedName>
</protein>
<dbReference type="PANTHER" id="PTHR11254">
    <property type="entry name" value="HECT DOMAIN UBIQUITIN-PROTEIN LIGASE"/>
    <property type="match status" value="1"/>
</dbReference>
<feature type="domain" description="HECT" evidence="9">
    <location>
        <begin position="533"/>
        <end position="917"/>
    </location>
</feature>
<feature type="domain" description="Ubiquitin-like" evidence="8">
    <location>
        <begin position="73"/>
        <end position="146"/>
    </location>
</feature>
<evidence type="ECO:0000256" key="1">
    <source>
        <dbReference type="ARBA" id="ARBA00000885"/>
    </source>
</evidence>
<dbReference type="GO" id="GO:0006511">
    <property type="term" value="P:ubiquitin-dependent protein catabolic process"/>
    <property type="evidence" value="ECO:0007669"/>
    <property type="project" value="TreeGrafter"/>
</dbReference>
<dbReference type="InterPro" id="IPR029071">
    <property type="entry name" value="Ubiquitin-like_domsf"/>
</dbReference>
<dbReference type="InterPro" id="IPR050409">
    <property type="entry name" value="E3_ubiq-protein_ligase"/>
</dbReference>
<dbReference type="Gene3D" id="3.90.1750.10">
    <property type="entry name" value="Hect, E3 ligase catalytic domains"/>
    <property type="match status" value="1"/>
</dbReference>
<sequence>MSAALACLRRNPKRRRDAPDHALPPSSKQPLMAGADSAESSSSAEASASGADGASASAGAAAASSPPASPREAHFFVRATDSKTIAMHAGWDDTVGAVLQHLGACGYGRDLRLLHEGRQLAPEATLAELRLPKDSTLHLAARLRSTQHPHAWQLAAHIAATAAGAESGPASVPPAAFSLDELVKEFILRGHRANLGLSRHDRGGEDRATGDHAAEYLDIFIQAGAALALVRLYLSKSPFRSYAERAIKYFIATDPSSLPMDVLVLTAPVLLEFCRLLSLAAGKKELLYRSCRRSLASVLSSRPKLPPSMNSPTRLVEQILPFARETVDMVLEGLTSMSMIVSPIDLDEFTNFFKVMCQQARHWISGDGPMPRNLYSRESEHGNTWIWWFHSMSMDVLKRLDECLKRLEMDLSLSSENTGVVESQTVWAARSHILVVLTELDFISGIYEDVGHNLQLVLMAHRAPLNALVRCSKRNERLHWLGKYKNLLCFEARRNLVFMMLPEGRDDFGELHEMLIDRSHLLDESFNYIAQARHSELRGGLFMEFKNEEATGPGVLREWFCLVCQALFSPKQVLFSPCPEDKRRFYLNETSAVDPLHLKYFIFAGRIIGLALMHKVQVGIVLDRTLFLHLAGRSITLEDISVADPVKYASCKRILEMNAAEIDDLYLTFSRGAHELGTREIIDLCPGGQDISVNIRNREQYIDLLIKNTFVDSISAQLTHFTQGFADILVKPERRKDFFECLDLEDFDRLLGGSNDTINLQDWKSNTQYNGYKEKDRQITWFWKILRDSQMSFISADQSEIQLLVEQEQPHYVLPVSLLHPWILICFILQAVERMPIEQQRQLLFFWTSVKYLPSDGFSGLSSKLYIYKTSDSPDRLPSSQTCFYRLCLPPYTSLKMMETQLQKITQEHVSCSFGAW</sequence>
<evidence type="ECO:0000259" key="8">
    <source>
        <dbReference type="PROSITE" id="PS50053"/>
    </source>
</evidence>
<dbReference type="InterPro" id="IPR035983">
    <property type="entry name" value="Hect_E3_ubiquitin_ligase"/>
</dbReference>
<evidence type="ECO:0000259" key="9">
    <source>
        <dbReference type="PROSITE" id="PS50237"/>
    </source>
</evidence>
<evidence type="ECO:0000256" key="7">
    <source>
        <dbReference type="SAM" id="MobiDB-lite"/>
    </source>
</evidence>
<dbReference type="EC" id="2.3.2.26" evidence="3"/>
<dbReference type="SUPFAM" id="SSF56204">
    <property type="entry name" value="Hect, E3 ligase catalytic domain"/>
    <property type="match status" value="2"/>
</dbReference>
<dbReference type="GO" id="GO:0005737">
    <property type="term" value="C:cytoplasm"/>
    <property type="evidence" value="ECO:0007669"/>
    <property type="project" value="TreeGrafter"/>
</dbReference>
<dbReference type="InterPro" id="IPR000626">
    <property type="entry name" value="Ubiquitin-like_dom"/>
</dbReference>
<dbReference type="PANTHER" id="PTHR11254:SF424">
    <property type="entry name" value="E3 UBIQUITIN-PROTEIN LIGASE UPL5"/>
    <property type="match status" value="1"/>
</dbReference>
<organism evidence="10 11">
    <name type="scientific">Digitaria exilis</name>
    <dbReference type="NCBI Taxonomy" id="1010633"/>
    <lineage>
        <taxon>Eukaryota</taxon>
        <taxon>Viridiplantae</taxon>
        <taxon>Streptophyta</taxon>
        <taxon>Embryophyta</taxon>
        <taxon>Tracheophyta</taxon>
        <taxon>Spermatophyta</taxon>
        <taxon>Magnoliopsida</taxon>
        <taxon>Liliopsida</taxon>
        <taxon>Poales</taxon>
        <taxon>Poaceae</taxon>
        <taxon>PACMAD clade</taxon>
        <taxon>Panicoideae</taxon>
        <taxon>Panicodae</taxon>
        <taxon>Paniceae</taxon>
        <taxon>Anthephorinae</taxon>
        <taxon>Digitaria</taxon>
    </lineage>
</organism>
<evidence type="ECO:0000313" key="10">
    <source>
        <dbReference type="EMBL" id="KAF8694822.1"/>
    </source>
</evidence>
<dbReference type="CDD" id="cd00078">
    <property type="entry name" value="HECTc"/>
    <property type="match status" value="1"/>
</dbReference>
<dbReference type="InterPro" id="IPR000569">
    <property type="entry name" value="HECT_dom"/>
</dbReference>
<dbReference type="GO" id="GO:0000209">
    <property type="term" value="P:protein polyubiquitination"/>
    <property type="evidence" value="ECO:0007669"/>
    <property type="project" value="TreeGrafter"/>
</dbReference>
<feature type="region of interest" description="Disordered" evidence="7">
    <location>
        <begin position="1"/>
        <end position="70"/>
    </location>
</feature>
<dbReference type="OrthoDB" id="8068875at2759"/>